<gene>
    <name evidence="9" type="ORF">FVP60_05875</name>
</gene>
<comment type="subcellular location">
    <subcellularLocation>
        <location evidence="1">Cell membrane</location>
        <topology evidence="1">Multi-pass membrane protein</topology>
    </subcellularLocation>
</comment>
<feature type="transmembrane region" description="Helical" evidence="8">
    <location>
        <begin position="131"/>
        <end position="151"/>
    </location>
</feature>
<dbReference type="InterPro" id="IPR000522">
    <property type="entry name" value="ABC_transptr_permease_BtuC"/>
</dbReference>
<evidence type="ECO:0000256" key="3">
    <source>
        <dbReference type="ARBA" id="ARBA00022448"/>
    </source>
</evidence>
<dbReference type="EMBL" id="VRSW01000001">
    <property type="protein sequence ID" value="TXK06476.1"/>
    <property type="molecule type" value="Genomic_DNA"/>
</dbReference>
<dbReference type="AlphaFoldDB" id="A0A5C8HQT1"/>
<keyword evidence="7 8" id="KW-0472">Membrane</keyword>
<dbReference type="PANTHER" id="PTHR30472:SF27">
    <property type="entry name" value="PETROBACTIN IMPORT SYSTEM PERMEASE PROTEIN YCLN"/>
    <property type="match status" value="1"/>
</dbReference>
<evidence type="ECO:0000313" key="10">
    <source>
        <dbReference type="Proteomes" id="UP000321196"/>
    </source>
</evidence>
<dbReference type="Pfam" id="PF01032">
    <property type="entry name" value="FecCD"/>
    <property type="match status" value="1"/>
</dbReference>
<dbReference type="CDD" id="cd06550">
    <property type="entry name" value="TM_ABC_iron-siderophores_like"/>
    <property type="match status" value="1"/>
</dbReference>
<evidence type="ECO:0000256" key="8">
    <source>
        <dbReference type="SAM" id="Phobius"/>
    </source>
</evidence>
<evidence type="ECO:0000256" key="1">
    <source>
        <dbReference type="ARBA" id="ARBA00004651"/>
    </source>
</evidence>
<feature type="transmembrane region" description="Helical" evidence="8">
    <location>
        <begin position="50"/>
        <end position="68"/>
    </location>
</feature>
<dbReference type="Proteomes" id="UP000321196">
    <property type="component" value="Unassembled WGS sequence"/>
</dbReference>
<proteinExistence type="inferred from homology"/>
<dbReference type="RefSeq" id="WP_147825280.1">
    <property type="nucleotide sequence ID" value="NZ_VRSW01000001.1"/>
</dbReference>
<dbReference type="GO" id="GO:0022857">
    <property type="term" value="F:transmembrane transporter activity"/>
    <property type="evidence" value="ECO:0007669"/>
    <property type="project" value="InterPro"/>
</dbReference>
<feature type="transmembrane region" description="Helical" evidence="8">
    <location>
        <begin position="262"/>
        <end position="283"/>
    </location>
</feature>
<evidence type="ECO:0000256" key="2">
    <source>
        <dbReference type="ARBA" id="ARBA00007935"/>
    </source>
</evidence>
<feature type="transmembrane region" description="Helical" evidence="8">
    <location>
        <begin position="217"/>
        <end position="250"/>
    </location>
</feature>
<evidence type="ECO:0000256" key="6">
    <source>
        <dbReference type="ARBA" id="ARBA00022989"/>
    </source>
</evidence>
<keyword evidence="6 8" id="KW-1133">Transmembrane helix</keyword>
<feature type="transmembrane region" description="Helical" evidence="8">
    <location>
        <begin position="180"/>
        <end position="197"/>
    </location>
</feature>
<name>A0A5C8HQT1_9MICO</name>
<comment type="similarity">
    <text evidence="2">Belongs to the binding-protein-dependent transport system permease family. FecCD subfamily.</text>
</comment>
<dbReference type="GO" id="GO:0005886">
    <property type="term" value="C:plasma membrane"/>
    <property type="evidence" value="ECO:0007669"/>
    <property type="project" value="UniProtKB-SubCell"/>
</dbReference>
<sequence>MPTWLPMTLGVFGVLALAWLSLNVGAYDLSKDEFGNELMFITRVPRTLSLILAACAMSVAGLMMQLLTQNRFVEPTTIGTTEWASLGLLIITIIAPQIGIPGRMFVASIFAFIGTMIFLAVLRRISLRSSLIVPLVGMMLGAVISALTAYIAASTNLLQMLGTWFMGSFSAVVRGRYESVWIVAIVVVIVWIAADRFTVAGLGKDVATSVGLSYERVVFIGTALVAIASGVTTVVVGFLPFLGLVVPNLVSMVRGDNLRSNIAWVCITGSALILVCDIVGRLIRFPFEIPVSMILGMLGSVVFIAMLLRMRRRG</sequence>
<reference evidence="9 10" key="1">
    <citation type="submission" date="2019-08" db="EMBL/GenBank/DDBJ databases">
        <authorList>
            <person name="Dong K."/>
        </authorList>
    </citation>
    <scope>NUCLEOTIDE SEQUENCE [LARGE SCALE GENOMIC DNA]</scope>
    <source>
        <strain evidence="9 10">M4-8</strain>
    </source>
</reference>
<evidence type="ECO:0000256" key="7">
    <source>
        <dbReference type="ARBA" id="ARBA00023136"/>
    </source>
</evidence>
<dbReference type="InterPro" id="IPR037294">
    <property type="entry name" value="ABC_BtuC-like"/>
</dbReference>
<feature type="transmembrane region" description="Helical" evidence="8">
    <location>
        <begin position="104"/>
        <end position="122"/>
    </location>
</feature>
<evidence type="ECO:0000256" key="5">
    <source>
        <dbReference type="ARBA" id="ARBA00022692"/>
    </source>
</evidence>
<keyword evidence="4" id="KW-1003">Cell membrane</keyword>
<dbReference type="GO" id="GO:0033214">
    <property type="term" value="P:siderophore-iron import into cell"/>
    <property type="evidence" value="ECO:0007669"/>
    <property type="project" value="TreeGrafter"/>
</dbReference>
<dbReference type="Gene3D" id="1.10.3470.10">
    <property type="entry name" value="ABC transporter involved in vitamin B12 uptake, BtuC"/>
    <property type="match status" value="1"/>
</dbReference>
<keyword evidence="3" id="KW-0813">Transport</keyword>
<comment type="caution">
    <text evidence="9">The sequence shown here is derived from an EMBL/GenBank/DDBJ whole genome shotgun (WGS) entry which is preliminary data.</text>
</comment>
<accession>A0A5C8HQT1</accession>
<evidence type="ECO:0000313" key="9">
    <source>
        <dbReference type="EMBL" id="TXK06476.1"/>
    </source>
</evidence>
<evidence type="ECO:0000256" key="4">
    <source>
        <dbReference type="ARBA" id="ARBA00022475"/>
    </source>
</evidence>
<dbReference type="OrthoDB" id="9811975at2"/>
<dbReference type="SUPFAM" id="SSF81345">
    <property type="entry name" value="ABC transporter involved in vitamin B12 uptake, BtuC"/>
    <property type="match status" value="1"/>
</dbReference>
<keyword evidence="10" id="KW-1185">Reference proteome</keyword>
<feature type="transmembrane region" description="Helical" evidence="8">
    <location>
        <begin position="157"/>
        <end position="173"/>
    </location>
</feature>
<protein>
    <submittedName>
        <fullName evidence="9">Iron chelate uptake ABC transporter family permease subunit</fullName>
    </submittedName>
</protein>
<keyword evidence="5 8" id="KW-0812">Transmembrane</keyword>
<feature type="transmembrane region" description="Helical" evidence="8">
    <location>
        <begin position="289"/>
        <end position="308"/>
    </location>
</feature>
<organism evidence="9 10">
    <name type="scientific">Microbacterium mitrae</name>
    <dbReference type="NCBI Taxonomy" id="664640"/>
    <lineage>
        <taxon>Bacteria</taxon>
        <taxon>Bacillati</taxon>
        <taxon>Actinomycetota</taxon>
        <taxon>Actinomycetes</taxon>
        <taxon>Micrococcales</taxon>
        <taxon>Microbacteriaceae</taxon>
        <taxon>Microbacterium</taxon>
    </lineage>
</organism>
<dbReference type="PANTHER" id="PTHR30472">
    <property type="entry name" value="FERRIC ENTEROBACTIN TRANSPORT SYSTEM PERMEASE PROTEIN"/>
    <property type="match status" value="1"/>
</dbReference>